<organism evidence="1 2">
    <name type="scientific">Roseimaritima ulvae</name>
    <dbReference type="NCBI Taxonomy" id="980254"/>
    <lineage>
        <taxon>Bacteria</taxon>
        <taxon>Pseudomonadati</taxon>
        <taxon>Planctomycetota</taxon>
        <taxon>Planctomycetia</taxon>
        <taxon>Pirellulales</taxon>
        <taxon>Pirellulaceae</taxon>
        <taxon>Roseimaritima</taxon>
    </lineage>
</organism>
<dbReference type="KEGG" id="rul:UC8_27910"/>
<dbReference type="RefSeq" id="WP_068132214.1">
    <property type="nucleotide sequence ID" value="NZ_CP042914.1"/>
</dbReference>
<dbReference type="InterPro" id="IPR043519">
    <property type="entry name" value="NT_sf"/>
</dbReference>
<dbReference type="SUPFAM" id="SSF81301">
    <property type="entry name" value="Nucleotidyltransferase"/>
    <property type="match status" value="1"/>
</dbReference>
<dbReference type="OrthoDB" id="1551055at2"/>
<name>A0A5B9R374_9BACT</name>
<gene>
    <name evidence="1" type="ORF">UC8_27910</name>
</gene>
<dbReference type="Gene3D" id="3.30.460.40">
    <property type="match status" value="1"/>
</dbReference>
<evidence type="ECO:0000313" key="2">
    <source>
        <dbReference type="Proteomes" id="UP000325286"/>
    </source>
</evidence>
<dbReference type="Proteomes" id="UP000325286">
    <property type="component" value="Chromosome"/>
</dbReference>
<proteinExistence type="predicted"/>
<evidence type="ECO:0000313" key="1">
    <source>
        <dbReference type="EMBL" id="QEG40773.1"/>
    </source>
</evidence>
<dbReference type="EMBL" id="CP042914">
    <property type="protein sequence ID" value="QEG40773.1"/>
    <property type="molecule type" value="Genomic_DNA"/>
</dbReference>
<protein>
    <submittedName>
        <fullName evidence="1">Uncharacterized protein</fullName>
    </submittedName>
</protein>
<keyword evidence="2" id="KW-1185">Reference proteome</keyword>
<reference evidence="1 2" key="1">
    <citation type="submission" date="2019-08" db="EMBL/GenBank/DDBJ databases">
        <title>Deep-cultivation of Planctomycetes and their phenomic and genomic characterization uncovers novel biology.</title>
        <authorList>
            <person name="Wiegand S."/>
            <person name="Jogler M."/>
            <person name="Boedeker C."/>
            <person name="Pinto D."/>
            <person name="Vollmers J."/>
            <person name="Rivas-Marin E."/>
            <person name="Kohn T."/>
            <person name="Peeters S.H."/>
            <person name="Heuer A."/>
            <person name="Rast P."/>
            <person name="Oberbeckmann S."/>
            <person name="Bunk B."/>
            <person name="Jeske O."/>
            <person name="Meyerdierks A."/>
            <person name="Storesund J.E."/>
            <person name="Kallscheuer N."/>
            <person name="Luecker S."/>
            <person name="Lage O.M."/>
            <person name="Pohl T."/>
            <person name="Merkel B.J."/>
            <person name="Hornburger P."/>
            <person name="Mueller R.-W."/>
            <person name="Bruemmer F."/>
            <person name="Labrenz M."/>
            <person name="Spormann A.M."/>
            <person name="Op den Camp H."/>
            <person name="Overmann J."/>
            <person name="Amann R."/>
            <person name="Jetten M.S.M."/>
            <person name="Mascher T."/>
            <person name="Medema M.H."/>
            <person name="Devos D.P."/>
            <person name="Kaster A.-K."/>
            <person name="Ovreas L."/>
            <person name="Rohde M."/>
            <person name="Galperin M.Y."/>
            <person name="Jogler C."/>
        </authorList>
    </citation>
    <scope>NUCLEOTIDE SEQUENCE [LARGE SCALE GENOMIC DNA]</scope>
    <source>
        <strain evidence="1 2">UC8</strain>
    </source>
</reference>
<sequence>MSDADDLVLALRPVAETLKAIGFRFYVGGSVASSYHGAVRSTMDVDLVGELTEADVPSLLKKLGSEYYASEPAIRDAIRRQSCFNLVHLPMSFKVDVFVSQQRPFDLQVIARAQLGNLDSDTDWLVPIATAEDIIVIKLQWYRLDGETSERQWNDMSRLILLLGASADFDYLHPASQLVGVENLLVRLLEK</sequence>
<dbReference type="AlphaFoldDB" id="A0A5B9R374"/>
<accession>A0A5B9R374</accession>